<evidence type="ECO:0000313" key="7">
    <source>
        <dbReference type="EMBL" id="CAA9244126.1"/>
    </source>
</evidence>
<evidence type="ECO:0000256" key="3">
    <source>
        <dbReference type="ARBA" id="ARBA00022989"/>
    </source>
</evidence>
<keyword evidence="4 5" id="KW-0472">Membrane</keyword>
<keyword evidence="2 5" id="KW-0812">Transmembrane</keyword>
<evidence type="ECO:0000259" key="6">
    <source>
        <dbReference type="Pfam" id="PF06803"/>
    </source>
</evidence>
<reference evidence="7" key="1">
    <citation type="submission" date="2020-02" db="EMBL/GenBank/DDBJ databases">
        <authorList>
            <person name="Meier V. D."/>
        </authorList>
    </citation>
    <scope>NUCLEOTIDE SEQUENCE</scope>
    <source>
        <strain evidence="7">AVDCRST_MAG92</strain>
    </source>
</reference>
<name>A0A6J4I7H6_9CYAN</name>
<proteinExistence type="predicted"/>
<sequence length="127" mass="14172">MQTWKQRVKQLKNETYAIYIACKDPRVPWYARVFAGFVVAYAFSPIDLIPDVIPILGYLDDLILVPLGIMLVIKMIPPDVLVQCREKAEAAISQGKPTSRIAAILIVGIWLLLGILAVVWVAGVLKR</sequence>
<evidence type="ECO:0000256" key="2">
    <source>
        <dbReference type="ARBA" id="ARBA00022692"/>
    </source>
</evidence>
<accession>A0A6J4I7H6</accession>
<gene>
    <name evidence="7" type="ORF">AVDCRST_MAG92-1704</name>
</gene>
<dbReference type="Pfam" id="PF06803">
    <property type="entry name" value="DUF1232"/>
    <property type="match status" value="1"/>
</dbReference>
<evidence type="ECO:0000256" key="4">
    <source>
        <dbReference type="ARBA" id="ARBA00023136"/>
    </source>
</evidence>
<feature type="domain" description="DUF1232" evidence="6">
    <location>
        <begin position="31"/>
        <end position="67"/>
    </location>
</feature>
<comment type="subcellular location">
    <subcellularLocation>
        <location evidence="1">Endomembrane system</location>
        <topology evidence="1">Multi-pass membrane protein</topology>
    </subcellularLocation>
</comment>
<dbReference type="AlphaFoldDB" id="A0A6J4I7H6"/>
<keyword evidence="3 5" id="KW-1133">Transmembrane helix</keyword>
<dbReference type="InterPro" id="IPR010652">
    <property type="entry name" value="DUF1232"/>
</dbReference>
<dbReference type="GO" id="GO:0012505">
    <property type="term" value="C:endomembrane system"/>
    <property type="evidence" value="ECO:0007669"/>
    <property type="project" value="UniProtKB-SubCell"/>
</dbReference>
<evidence type="ECO:0000256" key="1">
    <source>
        <dbReference type="ARBA" id="ARBA00004127"/>
    </source>
</evidence>
<feature type="transmembrane region" description="Helical" evidence="5">
    <location>
        <begin position="101"/>
        <end position="125"/>
    </location>
</feature>
<dbReference type="EMBL" id="CADCTM010000251">
    <property type="protein sequence ID" value="CAA9244126.1"/>
    <property type="molecule type" value="Genomic_DNA"/>
</dbReference>
<feature type="transmembrane region" description="Helical" evidence="5">
    <location>
        <begin position="29"/>
        <end position="46"/>
    </location>
</feature>
<evidence type="ECO:0000256" key="5">
    <source>
        <dbReference type="SAM" id="Phobius"/>
    </source>
</evidence>
<protein>
    <recommendedName>
        <fullName evidence="6">DUF1232 domain-containing protein</fullName>
    </recommendedName>
</protein>
<organism evidence="7">
    <name type="scientific">uncultured Coleofasciculus sp</name>
    <dbReference type="NCBI Taxonomy" id="1267456"/>
    <lineage>
        <taxon>Bacteria</taxon>
        <taxon>Bacillati</taxon>
        <taxon>Cyanobacteriota</taxon>
        <taxon>Cyanophyceae</taxon>
        <taxon>Coleofasciculales</taxon>
        <taxon>Coleofasciculaceae</taxon>
        <taxon>Coleofasciculus</taxon>
        <taxon>environmental samples</taxon>
    </lineage>
</organism>